<feature type="domain" description="Carrier" evidence="8">
    <location>
        <begin position="65"/>
        <end position="140"/>
    </location>
</feature>
<dbReference type="Pfam" id="PF08659">
    <property type="entry name" value="KR"/>
    <property type="match status" value="1"/>
</dbReference>
<evidence type="ECO:0000256" key="4">
    <source>
        <dbReference type="ARBA" id="ARBA00023268"/>
    </source>
</evidence>
<dbReference type="SUPFAM" id="SSF51735">
    <property type="entry name" value="NAD(P)-binding Rossmann-fold domains"/>
    <property type="match status" value="2"/>
</dbReference>
<dbReference type="GO" id="GO:0004315">
    <property type="term" value="F:3-oxoacyl-[acyl-carrier-protein] synthase activity"/>
    <property type="evidence" value="ECO:0007669"/>
    <property type="project" value="InterPro"/>
</dbReference>
<dbReference type="Pfam" id="PF00109">
    <property type="entry name" value="ketoacyl-synt"/>
    <property type="match status" value="1"/>
</dbReference>
<dbReference type="GO" id="GO:0031177">
    <property type="term" value="F:phosphopantetheine binding"/>
    <property type="evidence" value="ECO:0007669"/>
    <property type="project" value="InterPro"/>
</dbReference>
<dbReference type="PANTHER" id="PTHR43775:SF51">
    <property type="entry name" value="INACTIVE PHENOLPHTHIOCEROL SYNTHESIS POLYKETIDE SYNTHASE TYPE I PKS1-RELATED"/>
    <property type="match status" value="1"/>
</dbReference>
<sequence>TPTATQLLTTTLTHHTPTLIPAQIAMARLRGPLPPMLRGLVRTRRSAAADAVPELAALHGPELARAVQSLVRTQVSTVLGHSAADAVGMERAFKDLGFDSLTAVELRNRLNTATGLRLSATLVFDHPTPGELAAHLTGELAGNRAPKAGRRVASATGGDPIAVVAMGCRFPGGVASADGLWELVASGTDAIGEFPADRGWDLDRLYDADPDHTGTTYTRHGGFVHDAAEFDAAFFGMSPREALATDPQQRLLLETAWRTLEHGGIDPASLRGSRTGVFAGVIPQQYGDGLQQAPADLEGYLATGTTTSVASGRLSYTFGFEGPSVSIDTACSSSLVALHLAAQALRNGECDLALAGGATVMSSPGIFVELGRQRALAPDGRCRAFSADADGTGFAEGAGLVLLERLSDARRNGHQVLAVIRGSAVNQDGASNGLTAPNGPSQQRVIQAALEGAGLGPADVDAVEAHGTGTALGDPIEAQALLAAYGQDREAPLWLGSVKSNIGHTQAAAGVAAVIKMVMALRHGVLPRTLHADEPSGHIDWESGAVRLLTEQAAWPDPGRPRRAGVSSFGISGTNAHVIIEQAPASGESAAAPPDEGDGGAAVVPWTLSARTESAVREQARRLAEHVRARPEARPGGIARALLDGRARFGHRAAVVGGGRDELLAGLDALAAGRPSEQTVTGVQGESGGSGGVVFVFPGQGSQWTGMATELLAESPIFRDRMHACAEALAPHVGWSLTEELAGPLDRVEVIQPALWAVMVSLAELWRAHGVRPDAVIGHSQGEIAAAHVAGALSLEDSAKVVALRSRALTALAGSGAMASVALPADEVRARLEPFGGMVTVAAVNGPSSTVVAGEPAAVDEALAACAADGARTRKVPVDYASHSPHVDGLHDELLGLLSGLSPRTSDVAFHSTLTGGPVDTATLDAGYWFRNLRHTVRFHEAVKDLVASGHRTFVEASPHPVLVSDLHDTLDAAGGGGTVVPTLRREHGGLRRFVLSAAEAAIGDVPVDWSPLVPAAAHAGLPGYPFERERYWLIPRHGRAGDPGGLGLTPGSHPIALATTRHPLRDELLLTGSVSVQTHPWLDDHAVHGVRILPGTALLDLALHAGGLLGLSSVEDLTLSAPLMVPETGSVQIQVLVGAVDDTGRRPLSIHARSAGEEDADWAEHAAGSLGGTPPPEAGAGVGQGAQDGQSGRGAVPPEGAETVDLTDAYERLADHGYHYGPSFQGLRALRRDGAELYAEISLPAEPGGHALHPALLDAALHPLIVAAEADGPPRVPFAWSGVRLHSLGAGPDLRVRLTPRGDGTIGLLVEDAAGGPVLTVAALTVRPVGADLLASRERPLYEPVWEPLAAPTAAGGDVAVLTGTGLGEITGSPGIVVAAIRSAETHPVTGAHAAALAALELLQAWLADPRFEEATLVLATHGAVAAGPDETVRDLPGAAVWGLLRSAQAENPGRFVLLDTADPAAVAAAAVATGEPQLAHRDGRFHALRLAKVRAVPAPMEGLDGTVLITGGTGTLGALVARHLVTRHGARSLLLTSRRGPAAPGAGELAAELRGLGAEVTVTSADAADPGALAEVFAGHRVTAVVHAAGTIDDATVGTLRPDALAAVLRAKADTAWNLHRLAGDTAALILFSSATGVLGSPAQANYAAANAFLDALAVQRHGAGLPGAALAWGLWAEISAMTRDADHARVRRGGIRPMPSEEALELLDLALAAGRPVLVAAALEQPALRAMARDGVLPPIFRGLVRPPSARPPMDGAALAGRLAGLAGPERSALLAELVNAQIAGVLGHSSAAAIEPDLAFKDLGFDSLTAVELRNRLNALTGLRLPAATIFDHPTPAALTELLLSRLVPEASSPVAALLTDLDRIGSALARLDPADQTAVGDRLRSLARSANGHGGTATAERIQSSTAEEIFELIDNELS</sequence>
<keyword evidence="12" id="KW-1185">Reference proteome</keyword>
<evidence type="ECO:0000256" key="2">
    <source>
        <dbReference type="ARBA" id="ARBA00022553"/>
    </source>
</evidence>
<dbReference type="PROSITE" id="PS00012">
    <property type="entry name" value="PHOSPHOPANTETHEINE"/>
    <property type="match status" value="2"/>
</dbReference>
<dbReference type="InterPro" id="IPR036291">
    <property type="entry name" value="NAD(P)-bd_dom_sf"/>
</dbReference>
<dbReference type="InterPro" id="IPR020806">
    <property type="entry name" value="PKS_PP-bd"/>
</dbReference>
<evidence type="ECO:0000313" key="12">
    <source>
        <dbReference type="Proteomes" id="UP000294513"/>
    </source>
</evidence>
<dbReference type="InterPro" id="IPR036736">
    <property type="entry name" value="ACP-like_sf"/>
</dbReference>
<dbReference type="GO" id="GO:0006633">
    <property type="term" value="P:fatty acid biosynthetic process"/>
    <property type="evidence" value="ECO:0007669"/>
    <property type="project" value="InterPro"/>
</dbReference>
<dbReference type="InterPro" id="IPR032821">
    <property type="entry name" value="PKS_assoc"/>
</dbReference>
<dbReference type="Pfam" id="PF16197">
    <property type="entry name" value="KAsynt_C_assoc"/>
    <property type="match status" value="1"/>
</dbReference>
<feature type="active site" description="Proton donor; for dehydratase activity" evidence="6">
    <location>
        <position position="1259"/>
    </location>
</feature>
<keyword evidence="5 11" id="KW-0012">Acyltransferase</keyword>
<dbReference type="InterPro" id="IPR020807">
    <property type="entry name" value="PKS_DH"/>
</dbReference>
<feature type="domain" description="Ketosynthase family 3 (KS3)" evidence="9">
    <location>
        <begin position="158"/>
        <end position="582"/>
    </location>
</feature>
<evidence type="ECO:0000256" key="3">
    <source>
        <dbReference type="ARBA" id="ARBA00022679"/>
    </source>
</evidence>
<evidence type="ECO:0000259" key="9">
    <source>
        <dbReference type="PROSITE" id="PS52004"/>
    </source>
</evidence>
<dbReference type="SMART" id="SM00822">
    <property type="entry name" value="PKS_KR"/>
    <property type="match status" value="1"/>
</dbReference>
<evidence type="ECO:0000259" key="10">
    <source>
        <dbReference type="PROSITE" id="PS52019"/>
    </source>
</evidence>
<dbReference type="SUPFAM" id="SSF47336">
    <property type="entry name" value="ACP-like"/>
    <property type="match status" value="2"/>
</dbReference>
<dbReference type="InterPro" id="IPR049552">
    <property type="entry name" value="PKS_DH_N"/>
</dbReference>
<dbReference type="FunFam" id="3.40.47.10:FF:000019">
    <property type="entry name" value="Polyketide synthase type I"/>
    <property type="match status" value="1"/>
</dbReference>
<feature type="domain" description="Carrier" evidence="8">
    <location>
        <begin position="1776"/>
        <end position="1851"/>
    </location>
</feature>
<keyword evidence="3 11" id="KW-0808">Transferase</keyword>
<dbReference type="PANTHER" id="PTHR43775">
    <property type="entry name" value="FATTY ACID SYNTHASE"/>
    <property type="match status" value="1"/>
</dbReference>
<dbReference type="InterPro" id="IPR018201">
    <property type="entry name" value="Ketoacyl_synth_AS"/>
</dbReference>
<keyword evidence="1" id="KW-0596">Phosphopantetheine</keyword>
<dbReference type="InterPro" id="IPR057326">
    <property type="entry name" value="KR_dom"/>
</dbReference>
<dbReference type="FunFam" id="3.40.366.10:FF:000002">
    <property type="entry name" value="Probable polyketide synthase 2"/>
    <property type="match status" value="1"/>
</dbReference>
<accession>A0A4R4ZXP5</accession>
<evidence type="ECO:0000313" key="11">
    <source>
        <dbReference type="EMBL" id="TDD64023.1"/>
    </source>
</evidence>
<comment type="caution">
    <text evidence="11">The sequence shown here is derived from an EMBL/GenBank/DDBJ whole genome shotgun (WGS) entry which is preliminary data.</text>
</comment>
<proteinExistence type="predicted"/>
<feature type="domain" description="PKS/mFAS DH" evidence="10">
    <location>
        <begin position="1054"/>
        <end position="1336"/>
    </location>
</feature>
<dbReference type="SMART" id="SM00826">
    <property type="entry name" value="PKS_DH"/>
    <property type="match status" value="1"/>
</dbReference>
<dbReference type="Pfam" id="PF14765">
    <property type="entry name" value="PS-DH"/>
    <property type="match status" value="1"/>
</dbReference>
<dbReference type="OrthoDB" id="4537517at2"/>
<dbReference type="PROSITE" id="PS52004">
    <property type="entry name" value="KS3_2"/>
    <property type="match status" value="1"/>
</dbReference>
<name>A0A4R4ZXP5_9ACTN</name>
<dbReference type="Gene3D" id="3.10.129.110">
    <property type="entry name" value="Polyketide synthase dehydratase"/>
    <property type="match status" value="1"/>
</dbReference>
<evidence type="ECO:0000259" key="8">
    <source>
        <dbReference type="PROSITE" id="PS50075"/>
    </source>
</evidence>
<evidence type="ECO:0000256" key="1">
    <source>
        <dbReference type="ARBA" id="ARBA00022450"/>
    </source>
</evidence>
<dbReference type="CDD" id="cd08956">
    <property type="entry name" value="KR_3_FAS_SDR_x"/>
    <property type="match status" value="1"/>
</dbReference>
<dbReference type="InterPro" id="IPR049900">
    <property type="entry name" value="PKS_mFAS_DH"/>
</dbReference>
<gene>
    <name evidence="11" type="ORF">E1298_42795</name>
</gene>
<feature type="region of interest" description="C-terminal hotdog fold" evidence="6">
    <location>
        <begin position="1202"/>
        <end position="1336"/>
    </location>
</feature>
<dbReference type="FunFam" id="1.10.1200.10:FF:000007">
    <property type="entry name" value="Probable polyketide synthase pks17"/>
    <property type="match status" value="2"/>
</dbReference>
<dbReference type="GO" id="GO:0004312">
    <property type="term" value="F:fatty acid synthase activity"/>
    <property type="evidence" value="ECO:0007669"/>
    <property type="project" value="TreeGrafter"/>
</dbReference>
<feature type="region of interest" description="Disordered" evidence="7">
    <location>
        <begin position="1167"/>
        <end position="1201"/>
    </location>
</feature>
<dbReference type="Gene3D" id="3.40.366.10">
    <property type="entry name" value="Malonyl-Coenzyme A Acyl Carrier Protein, domain 2"/>
    <property type="match status" value="1"/>
</dbReference>
<dbReference type="InterPro" id="IPR001227">
    <property type="entry name" value="Ac_transferase_dom_sf"/>
</dbReference>
<evidence type="ECO:0000256" key="6">
    <source>
        <dbReference type="PROSITE-ProRule" id="PRU01363"/>
    </source>
</evidence>
<dbReference type="Gene3D" id="3.30.70.3290">
    <property type="match status" value="1"/>
</dbReference>
<dbReference type="InterPro" id="IPR014031">
    <property type="entry name" value="Ketoacyl_synth_C"/>
</dbReference>
<organism evidence="11 12">
    <name type="scientific">Actinomadura rubrisoli</name>
    <dbReference type="NCBI Taxonomy" id="2530368"/>
    <lineage>
        <taxon>Bacteria</taxon>
        <taxon>Bacillati</taxon>
        <taxon>Actinomycetota</taxon>
        <taxon>Actinomycetes</taxon>
        <taxon>Streptosporangiales</taxon>
        <taxon>Thermomonosporaceae</taxon>
        <taxon>Actinomadura</taxon>
    </lineage>
</organism>
<reference evidence="11 12" key="1">
    <citation type="submission" date="2019-03" db="EMBL/GenBank/DDBJ databases">
        <title>Draft genome sequences of novel Actinobacteria.</title>
        <authorList>
            <person name="Sahin N."/>
            <person name="Ay H."/>
            <person name="Saygin H."/>
        </authorList>
    </citation>
    <scope>NUCLEOTIDE SEQUENCE [LARGE SCALE GENOMIC DNA]</scope>
    <source>
        <strain evidence="11 12">H3C3</strain>
    </source>
</reference>
<dbReference type="InterPro" id="IPR014030">
    <property type="entry name" value="Ketoacyl_synth_N"/>
</dbReference>
<dbReference type="PROSITE" id="PS50075">
    <property type="entry name" value="CARRIER"/>
    <property type="match status" value="2"/>
</dbReference>
<dbReference type="InterPro" id="IPR009081">
    <property type="entry name" value="PP-bd_ACP"/>
</dbReference>
<dbReference type="Pfam" id="PF00698">
    <property type="entry name" value="Acyl_transf_1"/>
    <property type="match status" value="1"/>
</dbReference>
<dbReference type="InterPro" id="IPR042104">
    <property type="entry name" value="PKS_dehydratase_sf"/>
</dbReference>
<dbReference type="InterPro" id="IPR016036">
    <property type="entry name" value="Malonyl_transacylase_ACP-bd"/>
</dbReference>
<dbReference type="SUPFAM" id="SSF52151">
    <property type="entry name" value="FabD/lysophospholipase-like"/>
    <property type="match status" value="1"/>
</dbReference>
<feature type="non-terminal residue" evidence="11">
    <location>
        <position position="1"/>
    </location>
</feature>
<dbReference type="Gene3D" id="1.10.1200.10">
    <property type="entry name" value="ACP-like"/>
    <property type="match status" value="2"/>
</dbReference>
<dbReference type="InterPro" id="IPR049551">
    <property type="entry name" value="PKS_DH_C"/>
</dbReference>
<dbReference type="InterPro" id="IPR014043">
    <property type="entry name" value="Acyl_transferase_dom"/>
</dbReference>
<dbReference type="Pfam" id="PF02801">
    <property type="entry name" value="Ketoacyl-synt_C"/>
    <property type="match status" value="1"/>
</dbReference>
<dbReference type="InterPro" id="IPR016039">
    <property type="entry name" value="Thiolase-like"/>
</dbReference>
<dbReference type="InterPro" id="IPR020841">
    <property type="entry name" value="PKS_Beta-ketoAc_synthase_dom"/>
</dbReference>
<dbReference type="SMART" id="SM00825">
    <property type="entry name" value="PKS_KS"/>
    <property type="match status" value="1"/>
</dbReference>
<dbReference type="Pfam" id="PF22953">
    <property type="entry name" value="SpnB_Rossmann"/>
    <property type="match status" value="1"/>
</dbReference>
<dbReference type="InterPro" id="IPR055123">
    <property type="entry name" value="SpnB-like_Rossmann"/>
</dbReference>
<feature type="region of interest" description="N-terminal hotdog fold" evidence="6">
    <location>
        <begin position="1054"/>
        <end position="1178"/>
    </location>
</feature>
<dbReference type="RefSeq" id="WP_131903109.1">
    <property type="nucleotide sequence ID" value="NZ_SMKU01000458.1"/>
</dbReference>
<dbReference type="InterPro" id="IPR006162">
    <property type="entry name" value="Ppantetheine_attach_site"/>
</dbReference>
<dbReference type="InterPro" id="IPR016035">
    <property type="entry name" value="Acyl_Trfase/lysoPLipase"/>
</dbReference>
<dbReference type="SUPFAM" id="SSF55048">
    <property type="entry name" value="Probable ACP-binding domain of malonyl-CoA ACP transacylase"/>
    <property type="match status" value="1"/>
</dbReference>
<dbReference type="PROSITE" id="PS00606">
    <property type="entry name" value="KS3_1"/>
    <property type="match status" value="1"/>
</dbReference>
<evidence type="ECO:0000256" key="7">
    <source>
        <dbReference type="SAM" id="MobiDB-lite"/>
    </source>
</evidence>
<dbReference type="Proteomes" id="UP000294513">
    <property type="component" value="Unassembled WGS sequence"/>
</dbReference>
<dbReference type="InterPro" id="IPR050091">
    <property type="entry name" value="PKS_NRPS_Biosynth_Enz"/>
</dbReference>
<dbReference type="SMART" id="SM00827">
    <property type="entry name" value="PKS_AT"/>
    <property type="match status" value="1"/>
</dbReference>
<dbReference type="InterPro" id="IPR013968">
    <property type="entry name" value="PKS_KR"/>
</dbReference>
<protein>
    <submittedName>
        <fullName evidence="11">Acyltransferase domain-containing protein</fullName>
    </submittedName>
</protein>
<dbReference type="SMART" id="SM00823">
    <property type="entry name" value="PKS_PP"/>
    <property type="match status" value="2"/>
</dbReference>
<dbReference type="EMBL" id="SMKU01000458">
    <property type="protein sequence ID" value="TDD64023.1"/>
    <property type="molecule type" value="Genomic_DNA"/>
</dbReference>
<dbReference type="Pfam" id="PF00550">
    <property type="entry name" value="PP-binding"/>
    <property type="match status" value="2"/>
</dbReference>
<dbReference type="PROSITE" id="PS52019">
    <property type="entry name" value="PKS_MFAS_DH"/>
    <property type="match status" value="1"/>
</dbReference>
<keyword evidence="4" id="KW-0511">Multifunctional enzyme</keyword>
<feature type="active site" description="Proton acceptor; for dehydratase activity" evidence="6">
    <location>
        <position position="1086"/>
    </location>
</feature>
<keyword evidence="2" id="KW-0597">Phosphoprotein</keyword>
<dbReference type="Pfam" id="PF21089">
    <property type="entry name" value="PKS_DH_N"/>
    <property type="match status" value="1"/>
</dbReference>
<dbReference type="Gene3D" id="3.40.47.10">
    <property type="match status" value="1"/>
</dbReference>
<dbReference type="CDD" id="cd00833">
    <property type="entry name" value="PKS"/>
    <property type="match status" value="1"/>
</dbReference>
<dbReference type="SUPFAM" id="SSF53901">
    <property type="entry name" value="Thiolase-like"/>
    <property type="match status" value="1"/>
</dbReference>
<dbReference type="SMART" id="SM01294">
    <property type="entry name" value="PKS_PP_betabranch"/>
    <property type="match status" value="2"/>
</dbReference>
<evidence type="ECO:0000256" key="5">
    <source>
        <dbReference type="ARBA" id="ARBA00023315"/>
    </source>
</evidence>
<dbReference type="Gene3D" id="3.40.50.720">
    <property type="entry name" value="NAD(P)-binding Rossmann-like Domain"/>
    <property type="match status" value="1"/>
</dbReference>